<keyword evidence="3" id="KW-0645">Protease</keyword>
<evidence type="ECO:0000313" key="8">
    <source>
        <dbReference type="EMBL" id="UQZ85889.1"/>
    </source>
</evidence>
<accession>A0ABY4RWW7</accession>
<protein>
    <submittedName>
        <fullName evidence="8">Murein peptide carboxypeptidase</fullName>
        <ecNumber evidence="8">3.4.16.-</ecNumber>
    </submittedName>
</protein>
<evidence type="ECO:0000259" key="6">
    <source>
        <dbReference type="Pfam" id="PF02016"/>
    </source>
</evidence>
<dbReference type="InterPro" id="IPR040449">
    <property type="entry name" value="Peptidase_S66_N"/>
</dbReference>
<dbReference type="InterPro" id="IPR003507">
    <property type="entry name" value="S66_fam"/>
</dbReference>
<dbReference type="SUPFAM" id="SSF141986">
    <property type="entry name" value="LD-carboxypeptidase A C-terminal domain-like"/>
    <property type="match status" value="1"/>
</dbReference>
<evidence type="ECO:0000256" key="5">
    <source>
        <dbReference type="ARBA" id="ARBA00022825"/>
    </source>
</evidence>
<dbReference type="EC" id="3.4.16.-" evidence="8"/>
<dbReference type="Gene3D" id="3.40.50.10740">
    <property type="entry name" value="Class I glutamine amidotransferase-like"/>
    <property type="match status" value="1"/>
</dbReference>
<dbReference type="GO" id="GO:0004180">
    <property type="term" value="F:carboxypeptidase activity"/>
    <property type="evidence" value="ECO:0007669"/>
    <property type="project" value="UniProtKB-KW"/>
</dbReference>
<dbReference type="InterPro" id="IPR029062">
    <property type="entry name" value="Class_I_gatase-like"/>
</dbReference>
<dbReference type="InterPro" id="IPR027478">
    <property type="entry name" value="LdcA_N"/>
</dbReference>
<dbReference type="EMBL" id="CP027059">
    <property type="protein sequence ID" value="UQZ85889.1"/>
    <property type="molecule type" value="Genomic_DNA"/>
</dbReference>
<comment type="similarity">
    <text evidence="1">Belongs to the peptidase S66 family.</text>
</comment>
<evidence type="ECO:0000256" key="2">
    <source>
        <dbReference type="ARBA" id="ARBA00022645"/>
    </source>
</evidence>
<dbReference type="RefSeq" id="WP_249861474.1">
    <property type="nucleotide sequence ID" value="NZ_CP027059.1"/>
</dbReference>
<keyword evidence="5" id="KW-0720">Serine protease</keyword>
<proteinExistence type="inferred from homology"/>
<dbReference type="InterPro" id="IPR027461">
    <property type="entry name" value="Carboxypeptidase_A_C_sf"/>
</dbReference>
<dbReference type="PANTHER" id="PTHR30237:SF2">
    <property type="entry name" value="MUREIN TETRAPEPTIDE CARBOXYPEPTIDASE"/>
    <property type="match status" value="1"/>
</dbReference>
<evidence type="ECO:0000256" key="3">
    <source>
        <dbReference type="ARBA" id="ARBA00022670"/>
    </source>
</evidence>
<reference evidence="8" key="1">
    <citation type="submission" date="2018-02" db="EMBL/GenBank/DDBJ databases">
        <authorList>
            <person name="Kim S.-K."/>
            <person name="Jung H.-I."/>
            <person name="Lee S.-W."/>
        </authorList>
    </citation>
    <scope>NUCLEOTIDE SEQUENCE</scope>
    <source>
        <strain evidence="8">SK3146</strain>
    </source>
</reference>
<name>A0ABY4RWW7_9BACL</name>
<feature type="domain" description="LD-carboxypeptidase C-terminal" evidence="7">
    <location>
        <begin position="178"/>
        <end position="291"/>
    </location>
</feature>
<feature type="domain" description="LD-carboxypeptidase N-terminal" evidence="6">
    <location>
        <begin position="14"/>
        <end position="129"/>
    </location>
</feature>
<evidence type="ECO:0000259" key="7">
    <source>
        <dbReference type="Pfam" id="PF17676"/>
    </source>
</evidence>
<dbReference type="PANTHER" id="PTHR30237">
    <property type="entry name" value="MURAMOYLTETRAPEPTIDE CARBOXYPEPTIDASE"/>
    <property type="match status" value="1"/>
</dbReference>
<dbReference type="PIRSF" id="PIRSF028757">
    <property type="entry name" value="LD-carboxypeptidase"/>
    <property type="match status" value="1"/>
</dbReference>
<reference evidence="8" key="2">
    <citation type="journal article" date="2021" name="J Anim Sci Technol">
        <title>Complete genome sequence of Paenibacillus konkukensis sp. nov. SK3146 as a potential probiotic strain.</title>
        <authorList>
            <person name="Jung H.I."/>
            <person name="Park S."/>
            <person name="Niu K.M."/>
            <person name="Lee S.W."/>
            <person name="Kothari D."/>
            <person name="Yi K.J."/>
            <person name="Kim S.K."/>
        </authorList>
    </citation>
    <scope>NUCLEOTIDE SEQUENCE</scope>
    <source>
        <strain evidence="8">SK3146</strain>
    </source>
</reference>
<dbReference type="SUPFAM" id="SSF52317">
    <property type="entry name" value="Class I glutamine amidotransferase-like"/>
    <property type="match status" value="1"/>
</dbReference>
<keyword evidence="2 8" id="KW-0121">Carboxypeptidase</keyword>
<organism evidence="8 9">
    <name type="scientific">Paenibacillus konkukensis</name>
    <dbReference type="NCBI Taxonomy" id="2020716"/>
    <lineage>
        <taxon>Bacteria</taxon>
        <taxon>Bacillati</taxon>
        <taxon>Bacillota</taxon>
        <taxon>Bacilli</taxon>
        <taxon>Bacillales</taxon>
        <taxon>Paenibacillaceae</taxon>
        <taxon>Paenibacillus</taxon>
    </lineage>
</organism>
<dbReference type="Gene3D" id="3.50.30.60">
    <property type="entry name" value="LD-carboxypeptidase A C-terminal domain-like"/>
    <property type="match status" value="1"/>
</dbReference>
<gene>
    <name evidence="8" type="primary">ykfA_2</name>
    <name evidence="8" type="ORF">SK3146_05179</name>
</gene>
<dbReference type="Pfam" id="PF17676">
    <property type="entry name" value="Peptidase_S66C"/>
    <property type="match status" value="1"/>
</dbReference>
<keyword evidence="4 8" id="KW-0378">Hydrolase</keyword>
<sequence>MAIHPPLLQPGDTIGIVSPGSPLPADQINLGITILKSMGFQVITGNYVYASNGFLAGTDRQRAADVMSMFANPAVKLILPARGGVGVAGILPYLDYRFISANPKIVSGYSDVTVLLNTLYQNSDLLTFSSLMLLNFRMDTPAYNYDQFFGMVSSASVPKFVLNPPGIPLVGKVPGRVSGTLIGGNLTSLTDTLGTPYEIDARSRILFLEETHEPINKVYRMLNHLKLAGKFNDCVGIVMGECTECGVSYGKSYDDLINDFIVPLGKPLLTNLSAAHGTYKAAVPIGALAHLDTQSSNPSLAIMEPTVSAPASA</sequence>
<dbReference type="CDD" id="cd07025">
    <property type="entry name" value="Peptidase_S66"/>
    <property type="match status" value="1"/>
</dbReference>
<evidence type="ECO:0000256" key="4">
    <source>
        <dbReference type="ARBA" id="ARBA00022801"/>
    </source>
</evidence>
<keyword evidence="9" id="KW-1185">Reference proteome</keyword>
<evidence type="ECO:0000256" key="1">
    <source>
        <dbReference type="ARBA" id="ARBA00010233"/>
    </source>
</evidence>
<evidence type="ECO:0000313" key="9">
    <source>
        <dbReference type="Proteomes" id="UP001057134"/>
    </source>
</evidence>
<dbReference type="Proteomes" id="UP001057134">
    <property type="component" value="Chromosome"/>
</dbReference>
<dbReference type="Pfam" id="PF02016">
    <property type="entry name" value="Peptidase_S66"/>
    <property type="match status" value="1"/>
</dbReference>
<dbReference type="InterPro" id="IPR040921">
    <property type="entry name" value="Peptidase_S66C"/>
</dbReference>